<evidence type="ECO:0008006" key="6">
    <source>
        <dbReference type="Google" id="ProtNLM"/>
    </source>
</evidence>
<evidence type="ECO:0000313" key="5">
    <source>
        <dbReference type="Proteomes" id="UP000285430"/>
    </source>
</evidence>
<dbReference type="AlphaFoldDB" id="A0A418E7Y3"/>
<accession>A0A418E7Y3</accession>
<dbReference type="SUPFAM" id="SSF53474">
    <property type="entry name" value="alpha/beta-Hydrolases"/>
    <property type="match status" value="1"/>
</dbReference>
<proteinExistence type="inferred from homology"/>
<dbReference type="InterPro" id="IPR006597">
    <property type="entry name" value="Sel1-like"/>
</dbReference>
<dbReference type="SMART" id="SM00671">
    <property type="entry name" value="SEL1"/>
    <property type="match status" value="10"/>
</dbReference>
<feature type="signal peptide" evidence="3">
    <location>
        <begin position="1"/>
        <end position="22"/>
    </location>
</feature>
<dbReference type="PANTHER" id="PTHR11102">
    <property type="entry name" value="SEL-1-LIKE PROTEIN"/>
    <property type="match status" value="1"/>
</dbReference>
<evidence type="ECO:0000256" key="3">
    <source>
        <dbReference type="SAM" id="SignalP"/>
    </source>
</evidence>
<dbReference type="SUPFAM" id="SSF81901">
    <property type="entry name" value="HCP-like"/>
    <property type="match status" value="3"/>
</dbReference>
<gene>
    <name evidence="4" type="ORF">DYB37_010004</name>
</gene>
<feature type="transmembrane region" description="Helical" evidence="2">
    <location>
        <begin position="935"/>
        <end position="959"/>
    </location>
</feature>
<name>A0A418E7Y3_APHAT</name>
<keyword evidence="2" id="KW-0812">Transmembrane</keyword>
<dbReference type="InterPro" id="IPR050767">
    <property type="entry name" value="Sel1_AlgK"/>
</dbReference>
<dbReference type="Pfam" id="PF08238">
    <property type="entry name" value="Sel1"/>
    <property type="match status" value="10"/>
</dbReference>
<feature type="transmembrane region" description="Helical" evidence="2">
    <location>
        <begin position="609"/>
        <end position="625"/>
    </location>
</feature>
<evidence type="ECO:0000313" key="4">
    <source>
        <dbReference type="EMBL" id="RHZ08019.1"/>
    </source>
</evidence>
<dbReference type="PANTHER" id="PTHR11102:SF147">
    <property type="entry name" value="SEL1L ADAPTOR SUBUNIT OF ERAD E3 UBIQUITIN LIGASE"/>
    <property type="match status" value="1"/>
</dbReference>
<evidence type="ECO:0000256" key="2">
    <source>
        <dbReference type="SAM" id="Phobius"/>
    </source>
</evidence>
<dbReference type="InterPro" id="IPR029058">
    <property type="entry name" value="AB_hydrolase_fold"/>
</dbReference>
<dbReference type="Proteomes" id="UP000285430">
    <property type="component" value="Unassembled WGS sequence"/>
</dbReference>
<comment type="similarity">
    <text evidence="1">Belongs to the sel-1 family.</text>
</comment>
<dbReference type="Gene3D" id="1.25.40.10">
    <property type="entry name" value="Tetratricopeptide repeat domain"/>
    <property type="match status" value="4"/>
</dbReference>
<dbReference type="GO" id="GO:0036503">
    <property type="term" value="P:ERAD pathway"/>
    <property type="evidence" value="ECO:0007669"/>
    <property type="project" value="TreeGrafter"/>
</dbReference>
<feature type="transmembrane region" description="Helical" evidence="2">
    <location>
        <begin position="655"/>
        <end position="679"/>
    </location>
</feature>
<protein>
    <recommendedName>
        <fullName evidence="6">AB hydrolase-1 domain-containing protein</fullName>
    </recommendedName>
</protein>
<evidence type="ECO:0000256" key="1">
    <source>
        <dbReference type="ARBA" id="ARBA00038101"/>
    </source>
</evidence>
<keyword evidence="3" id="KW-0732">Signal</keyword>
<dbReference type="GO" id="GO:0005789">
    <property type="term" value="C:endoplasmic reticulum membrane"/>
    <property type="evidence" value="ECO:0007669"/>
    <property type="project" value="TreeGrafter"/>
</dbReference>
<keyword evidence="2" id="KW-0472">Membrane</keyword>
<comment type="caution">
    <text evidence="4">The sequence shown here is derived from an EMBL/GenBank/DDBJ whole genome shotgun (WGS) entry which is preliminary data.</text>
</comment>
<dbReference type="VEuPathDB" id="FungiDB:H257_05618"/>
<feature type="transmembrane region" description="Helical" evidence="2">
    <location>
        <begin position="810"/>
        <end position="830"/>
    </location>
</feature>
<feature type="transmembrane region" description="Helical" evidence="2">
    <location>
        <begin position="632"/>
        <end position="649"/>
    </location>
</feature>
<feature type="chain" id="PRO_5019187075" description="AB hydrolase-1 domain-containing protein" evidence="3">
    <location>
        <begin position="23"/>
        <end position="971"/>
    </location>
</feature>
<organism evidence="4 5">
    <name type="scientific">Aphanomyces astaci</name>
    <name type="common">Crayfish plague agent</name>
    <dbReference type="NCBI Taxonomy" id="112090"/>
    <lineage>
        <taxon>Eukaryota</taxon>
        <taxon>Sar</taxon>
        <taxon>Stramenopiles</taxon>
        <taxon>Oomycota</taxon>
        <taxon>Saprolegniomycetes</taxon>
        <taxon>Saprolegniales</taxon>
        <taxon>Verrucalvaceae</taxon>
        <taxon>Aphanomyces</taxon>
    </lineage>
</organism>
<dbReference type="Gene3D" id="3.40.50.1820">
    <property type="entry name" value="alpha/beta hydrolase"/>
    <property type="match status" value="1"/>
</dbReference>
<dbReference type="VEuPathDB" id="FungiDB:H257_16157"/>
<reference evidence="4 5" key="1">
    <citation type="submission" date="2018-08" db="EMBL/GenBank/DDBJ databases">
        <title>Aphanomyces genome sequencing and annotation.</title>
        <authorList>
            <person name="Minardi D."/>
            <person name="Oidtmann B."/>
            <person name="Van Der Giezen M."/>
            <person name="Studholme D.J."/>
        </authorList>
    </citation>
    <scope>NUCLEOTIDE SEQUENCE [LARGE SCALE GENOMIC DNA]</scope>
    <source>
        <strain evidence="4 5">Da</strain>
    </source>
</reference>
<sequence>MKFLRPLLFCAAAATSCTGASSAEVASTQPSASSAWQKHAESVAVAGVDPSDHTRLLQSALTEFYGNGTSSSHPTGRHNASLPLVELAASQGLARAQFLLGVAHATGFWGDVPNDAKAVVYLYFAAAGGDLAANMALGYKHMMGDGVPKNCDPALRYYEVVANRAIQVRENEDSLSPVLYDQRHKRLKTQADIQHKKNQPGDVDVVEYYHFSADKGDPEASLNLALLYYYGARGVTQDVKKAATYFHKAHDLGVTSAAANLGHIYANGIGVDVDLSKAFAYFQEAAHEGNAASQNGLATLYLNGRGAKENKVKAITLFRTAAKQGNADAFYNLGTLALQGALQTDGSPDFEAAYGYFQVAAQHGHTQSMHKVGHMAMHGIGVARSCRAALDAFKTVAERGYWEQELRHAYQSYEVAQHNAAWMLESQLGMPSSLGLGDGTIRLYKAAAAQGNVDANVKLGDFYYYGYGTSTTPSFAKAMAHYVAASTKHGQASYNLGYMYEHGVGTNQDFMLAKRYYDLSLDINPDGYVPVTLALHKLAWHQALLPFQHMTPTECVTSLVAVAHRKAWAQWKRVGGWIVGSGAFVLSFVSGMDMVSLLVQADVVPETDTLVIAILAVLLVFVWTLRLRRRAIVYLSPVMLATLIANQMGLAGESILSSTVALPLIVYLCAECVFTLHYLHKKVKAGALHPNPPTIQAVNANRPHHSVGSAMEFFDKMMAHIDDVPRFVEGHFYGVNYGLLSKLDVAKWSAFVFFTKTYDDTSAAERDEIDAIVAKLHAIAPLQCAVHTQRPSFPFLQPNLDPFEATARPLALYMATIGLPTYIPLLHTMFGGTTNRHVFLLDLPFIAMQLRDDSVPDKAHVLDAIAAMLTEQNVTAPVHWVGHSFGTIVMSWVCQERPHLVHYLTFVDPVVFACWQHHGIYNLMYKAPSTGLDLLLWYFAVSGLHTYIVDSVGGTLYIFPDRIYHRLDAIG</sequence>
<dbReference type="InterPro" id="IPR011990">
    <property type="entry name" value="TPR-like_helical_dom_sf"/>
</dbReference>
<dbReference type="EMBL" id="QUTH01006109">
    <property type="protein sequence ID" value="RHZ08019.1"/>
    <property type="molecule type" value="Genomic_DNA"/>
</dbReference>
<keyword evidence="2" id="KW-1133">Transmembrane helix</keyword>
<dbReference type="PROSITE" id="PS51257">
    <property type="entry name" value="PROKAR_LIPOPROTEIN"/>
    <property type="match status" value="1"/>
</dbReference>